<dbReference type="SUPFAM" id="SSF55545">
    <property type="entry name" value="beta-N-acetylhexosaminidase-like domain"/>
    <property type="match status" value="1"/>
</dbReference>
<evidence type="ECO:0000256" key="5">
    <source>
        <dbReference type="ARBA" id="ARBA00023295"/>
    </source>
</evidence>
<dbReference type="InterPro" id="IPR017853">
    <property type="entry name" value="GH"/>
</dbReference>
<organism evidence="10">
    <name type="scientific">Prevotella sp. GTC17253</name>
    <dbReference type="NCBI Taxonomy" id="3236793"/>
    <lineage>
        <taxon>Bacteria</taxon>
        <taxon>Pseudomonadati</taxon>
        <taxon>Bacteroidota</taxon>
        <taxon>Bacteroidia</taxon>
        <taxon>Bacteroidales</taxon>
        <taxon>Prevotellaceae</taxon>
        <taxon>Prevotella</taxon>
    </lineage>
</organism>
<dbReference type="EC" id="3.2.1.52" evidence="3"/>
<dbReference type="Pfam" id="PF02838">
    <property type="entry name" value="Glyco_hydro_20b"/>
    <property type="match status" value="1"/>
</dbReference>
<dbReference type="InterPro" id="IPR015882">
    <property type="entry name" value="HEX_bac_N"/>
</dbReference>
<proteinExistence type="inferred from homology"/>
<feature type="domain" description="Beta-hexosaminidase bacterial type N-terminal" evidence="9">
    <location>
        <begin position="20"/>
        <end position="134"/>
    </location>
</feature>
<evidence type="ECO:0000256" key="2">
    <source>
        <dbReference type="ARBA" id="ARBA00006285"/>
    </source>
</evidence>
<comment type="catalytic activity">
    <reaction evidence="1">
        <text>Hydrolysis of terminal non-reducing N-acetyl-D-hexosamine residues in N-acetyl-beta-D-hexosaminides.</text>
        <dbReference type="EC" id="3.2.1.52"/>
    </reaction>
</comment>
<name>A0AB33J240_9BACT</name>
<dbReference type="Pfam" id="PF00728">
    <property type="entry name" value="Glyco_hydro_20"/>
    <property type="match status" value="1"/>
</dbReference>
<dbReference type="Gene3D" id="3.20.20.80">
    <property type="entry name" value="Glycosidases"/>
    <property type="match status" value="1"/>
</dbReference>
<feature type="domain" description="Glycoside hydrolase family 20 catalytic" evidence="8">
    <location>
        <begin position="138"/>
        <end position="480"/>
    </location>
</feature>
<evidence type="ECO:0000259" key="8">
    <source>
        <dbReference type="Pfam" id="PF00728"/>
    </source>
</evidence>
<accession>A0AB33J240</accession>
<feature type="chain" id="PRO_5044296002" description="beta-N-acetylhexosaminidase" evidence="7">
    <location>
        <begin position="19"/>
        <end position="522"/>
    </location>
</feature>
<dbReference type="Gene3D" id="3.30.379.10">
    <property type="entry name" value="Chitobiase/beta-hexosaminidase domain 2-like"/>
    <property type="match status" value="1"/>
</dbReference>
<dbReference type="PANTHER" id="PTHR22600">
    <property type="entry name" value="BETA-HEXOSAMINIDASE"/>
    <property type="match status" value="1"/>
</dbReference>
<keyword evidence="7" id="KW-0732">Signal</keyword>
<feature type="signal peptide" evidence="7">
    <location>
        <begin position="1"/>
        <end position="18"/>
    </location>
</feature>
<evidence type="ECO:0000256" key="1">
    <source>
        <dbReference type="ARBA" id="ARBA00001231"/>
    </source>
</evidence>
<dbReference type="GO" id="GO:0005975">
    <property type="term" value="P:carbohydrate metabolic process"/>
    <property type="evidence" value="ECO:0007669"/>
    <property type="project" value="InterPro"/>
</dbReference>
<comment type="similarity">
    <text evidence="2">Belongs to the glycosyl hydrolase 20 family.</text>
</comment>
<dbReference type="AlphaFoldDB" id="A0AB33J240"/>
<sequence>MKHFLFYLSLFCSLGIQAQTLLPLPVQQQAGNGTFALDRRYKIISNLKGEDSKYIKEQVAMLMGSPQSTAQAQPRGVIMLRLNPEASAAEGYKLNVTTDTIRIEASTAAGIFYGIQTLRQLEQQQRIPCTKIADSPRFVHRGFMLDTSRHFWSKEFIKKQIDALAYFKLNSLHLHLTDSEGWRMQIKKYPQLTDETAYRPLINHSQWIDGGRKYCKKGTPGAYGGYYTQKDLKEIVAYARSRYINVIPEIEIPGHSHEVMQVFKDLSCTGQGDGFDLCVGNERTFKFLTDVLKEVISVFPSKVIHIGGDEATMLYWKKCPKCIGLYNRMNMTDTTQIQGYIISRIDSFLTANGRRMIGWDEILDGTTLSPQALVMSWRGEQGGIKASQMKHHVVMSPSKFYYLDHYQDKPETQPKAFGGYSPLEKVYTYDPVPAELKGTDAEKYIDGIQGNLWTECVETSSHAEYMMYPRLLAIAETAWGTKSSYADFRKRVLSMESYLRSKGYNCFDLNRETDTYKTETAK</sequence>
<reference evidence="10" key="1">
    <citation type="submission" date="2024-07" db="EMBL/GenBank/DDBJ databases">
        <title>Complete genome sequence of Prevotella sp. YM-2024 GTC17253.</title>
        <authorList>
            <person name="Hayashi M."/>
            <person name="Muto Y."/>
            <person name="Tanaka K."/>
            <person name="Niwa H."/>
        </authorList>
    </citation>
    <scope>NUCLEOTIDE SEQUENCE</scope>
    <source>
        <strain evidence="10">GTC17253</strain>
    </source>
</reference>
<evidence type="ECO:0000256" key="3">
    <source>
        <dbReference type="ARBA" id="ARBA00012663"/>
    </source>
</evidence>
<keyword evidence="5" id="KW-0326">Glycosidase</keyword>
<dbReference type="GO" id="GO:0004563">
    <property type="term" value="F:beta-N-acetylhexosaminidase activity"/>
    <property type="evidence" value="ECO:0007669"/>
    <property type="project" value="UniProtKB-EC"/>
</dbReference>
<gene>
    <name evidence="10" type="ORF">GTC17253_22130</name>
</gene>
<dbReference type="PANTHER" id="PTHR22600:SF57">
    <property type="entry name" value="BETA-N-ACETYLHEXOSAMINIDASE"/>
    <property type="match status" value="1"/>
</dbReference>
<dbReference type="GO" id="GO:0030203">
    <property type="term" value="P:glycosaminoglycan metabolic process"/>
    <property type="evidence" value="ECO:0007669"/>
    <property type="project" value="TreeGrafter"/>
</dbReference>
<evidence type="ECO:0000313" key="10">
    <source>
        <dbReference type="EMBL" id="BFO72247.1"/>
    </source>
</evidence>
<evidence type="ECO:0000259" key="9">
    <source>
        <dbReference type="Pfam" id="PF02838"/>
    </source>
</evidence>
<evidence type="ECO:0000256" key="4">
    <source>
        <dbReference type="ARBA" id="ARBA00022801"/>
    </source>
</evidence>
<dbReference type="InterPro" id="IPR029018">
    <property type="entry name" value="Hex-like_dom2"/>
</dbReference>
<keyword evidence="4" id="KW-0378">Hydrolase</keyword>
<evidence type="ECO:0000256" key="7">
    <source>
        <dbReference type="SAM" id="SignalP"/>
    </source>
</evidence>
<dbReference type="EMBL" id="AP035785">
    <property type="protein sequence ID" value="BFO72247.1"/>
    <property type="molecule type" value="Genomic_DNA"/>
</dbReference>
<protein>
    <recommendedName>
        <fullName evidence="3">beta-N-acetylhexosaminidase</fullName>
        <ecNumber evidence="3">3.2.1.52</ecNumber>
    </recommendedName>
</protein>
<dbReference type="CDD" id="cd06563">
    <property type="entry name" value="GH20_chitobiase-like"/>
    <property type="match status" value="1"/>
</dbReference>
<dbReference type="InterPro" id="IPR025705">
    <property type="entry name" value="Beta_hexosaminidase_sua/sub"/>
</dbReference>
<dbReference type="InterPro" id="IPR015883">
    <property type="entry name" value="Glyco_hydro_20_cat"/>
</dbReference>
<dbReference type="GO" id="GO:0016020">
    <property type="term" value="C:membrane"/>
    <property type="evidence" value="ECO:0007669"/>
    <property type="project" value="TreeGrafter"/>
</dbReference>
<dbReference type="PRINTS" id="PR00738">
    <property type="entry name" value="GLHYDRLASE20"/>
</dbReference>
<evidence type="ECO:0000256" key="6">
    <source>
        <dbReference type="PIRSR" id="PIRSR625705-1"/>
    </source>
</evidence>
<dbReference type="PIRSF" id="PIRSF001093">
    <property type="entry name" value="B-hxosamndse_ab_euk"/>
    <property type="match status" value="1"/>
</dbReference>
<feature type="active site" description="Proton donor" evidence="6">
    <location>
        <position position="310"/>
    </location>
</feature>
<dbReference type="SUPFAM" id="SSF51445">
    <property type="entry name" value="(Trans)glycosidases"/>
    <property type="match status" value="1"/>
</dbReference>